<dbReference type="OrthoDB" id="4760165at2"/>
<organism evidence="1 2">
    <name type="scientific">Caulobacter vibrioides (strain NA1000 / CB15N)</name>
    <name type="common">Caulobacter crescentus</name>
    <dbReference type="NCBI Taxonomy" id="565050"/>
    <lineage>
        <taxon>Bacteria</taxon>
        <taxon>Pseudomonadati</taxon>
        <taxon>Pseudomonadota</taxon>
        <taxon>Alphaproteobacteria</taxon>
        <taxon>Caulobacterales</taxon>
        <taxon>Caulobacteraceae</taxon>
        <taxon>Caulobacter</taxon>
    </lineage>
</organism>
<evidence type="ECO:0000313" key="2">
    <source>
        <dbReference type="Proteomes" id="UP000001364"/>
    </source>
</evidence>
<dbReference type="InterPro" id="IPR016516">
    <property type="entry name" value="UCP07580"/>
</dbReference>
<sequence length="285" mass="32982">MTAATQAKHTPDDLSVAPRDIRFDLTSAQKGHWLGGDPVGTAVFNALSLTFPDGERMFMDAVKAYRDRLSGKLLEDAKGFIAQEAIHSREHHHLNSLIDRERYPVAEIEETIRGRVKMARERGPMAMLISTIALEHFTAMMAEMHARHRNLFDTTDPEIEKLWRWHAVEETEHKAVAYDVFLEVTKDWSPLKRYMIRCRAMVFVTIMFTRNISRYAARLLEADGYTPKAALKAVKRFVWGDPGIFRRGWKTYFAWYRPGFHPWDQDDRPLVADWMAEFNAAAVRV</sequence>
<dbReference type="PATRIC" id="fig|565050.3.peg.1391"/>
<dbReference type="PANTHER" id="PTHR39456:SF1">
    <property type="entry name" value="METAL-DEPENDENT HYDROLASE"/>
    <property type="match status" value="1"/>
</dbReference>
<dbReference type="RefSeq" id="WP_010919221.1">
    <property type="nucleotide sequence ID" value="NC_011916.1"/>
</dbReference>
<dbReference type="PANTHER" id="PTHR39456">
    <property type="entry name" value="METAL-DEPENDENT HYDROLASE"/>
    <property type="match status" value="1"/>
</dbReference>
<keyword evidence="2" id="KW-1185">Reference proteome</keyword>
<name>A0A0H3C6G1_CAUVN</name>
<dbReference type="GO" id="GO:0016787">
    <property type="term" value="F:hydrolase activity"/>
    <property type="evidence" value="ECO:0007669"/>
    <property type="project" value="UniProtKB-KW"/>
</dbReference>
<evidence type="ECO:0000313" key="1">
    <source>
        <dbReference type="EMBL" id="ACL94871.1"/>
    </source>
</evidence>
<accession>A0A0H3C6G1</accession>
<dbReference type="RefSeq" id="YP_002516779.1">
    <property type="nucleotide sequence ID" value="NC_011916.1"/>
</dbReference>
<dbReference type="KEGG" id="ccs:CCNA_01406"/>
<dbReference type="PhylomeDB" id="A0A0H3C6G1"/>
<dbReference type="Pfam" id="PF10118">
    <property type="entry name" value="Metal_hydrol"/>
    <property type="match status" value="1"/>
</dbReference>
<dbReference type="HOGENOM" id="CLU_051636_0_1_5"/>
<dbReference type="EMBL" id="CP001340">
    <property type="protein sequence ID" value="ACL94871.1"/>
    <property type="molecule type" value="Genomic_DNA"/>
</dbReference>
<protein>
    <submittedName>
        <fullName evidence="1">Metal-dependent hydrolase</fullName>
    </submittedName>
</protein>
<gene>
    <name evidence="1" type="ordered locus">CCNA_01406</name>
</gene>
<dbReference type="SMR" id="A0A0H3C6G1"/>
<reference evidence="1 2" key="1">
    <citation type="journal article" date="2010" name="J. Bacteriol.">
        <title>The genetic basis of laboratory adaptation in Caulobacter crescentus.</title>
        <authorList>
            <person name="Marks M.E."/>
            <person name="Castro-Rojas C.M."/>
            <person name="Teiling C."/>
            <person name="Du L."/>
            <person name="Kapatral V."/>
            <person name="Walunas T.L."/>
            <person name="Crosson S."/>
        </authorList>
    </citation>
    <scope>NUCLEOTIDE SEQUENCE [LARGE SCALE GENOMIC DNA]</scope>
    <source>
        <strain evidence="2">NA1000 / CB15N</strain>
    </source>
</reference>
<dbReference type="PIRSF" id="PIRSF007580">
    <property type="entry name" value="UCP07580"/>
    <property type="match status" value="1"/>
</dbReference>
<proteinExistence type="predicted"/>
<keyword evidence="1" id="KW-0378">Hydrolase</keyword>
<dbReference type="GeneID" id="7330135"/>
<dbReference type="AlphaFoldDB" id="A0A0H3C6G1"/>
<dbReference type="Proteomes" id="UP000001364">
    <property type="component" value="Chromosome"/>
</dbReference>